<keyword evidence="6" id="KW-0547">Nucleotide-binding</keyword>
<evidence type="ECO:0000259" key="9">
    <source>
        <dbReference type="Pfam" id="PF01743"/>
    </source>
</evidence>
<keyword evidence="3" id="KW-0819">tRNA processing</keyword>
<dbReference type="RefSeq" id="WP_139941109.1">
    <property type="nucleotide sequence ID" value="NZ_JBHSYP010000006.1"/>
</dbReference>
<evidence type="ECO:0000256" key="4">
    <source>
        <dbReference type="ARBA" id="ARBA00022695"/>
    </source>
</evidence>
<dbReference type="InterPro" id="IPR043519">
    <property type="entry name" value="NT_sf"/>
</dbReference>
<dbReference type="PANTHER" id="PTHR46173:SF1">
    <property type="entry name" value="CCA TRNA NUCLEOTIDYLTRANSFERASE 1, MITOCHONDRIAL"/>
    <property type="match status" value="1"/>
</dbReference>
<feature type="domain" description="Poly A polymerase head" evidence="9">
    <location>
        <begin position="34"/>
        <end position="156"/>
    </location>
</feature>
<dbReference type="SUPFAM" id="SSF81301">
    <property type="entry name" value="Nucleotidyltransferase"/>
    <property type="match status" value="1"/>
</dbReference>
<comment type="cofactor">
    <cofactor evidence="1">
        <name>Mg(2+)</name>
        <dbReference type="ChEBI" id="CHEBI:18420"/>
    </cofactor>
</comment>
<evidence type="ECO:0000259" key="10">
    <source>
        <dbReference type="Pfam" id="PF12627"/>
    </source>
</evidence>
<comment type="caution">
    <text evidence="11">The sequence shown here is derived from an EMBL/GenBank/DDBJ whole genome shotgun (WGS) entry which is preliminary data.</text>
</comment>
<dbReference type="InterPro" id="IPR032828">
    <property type="entry name" value="PolyA_RNA-bd"/>
</dbReference>
<dbReference type="OrthoDB" id="9805698at2"/>
<evidence type="ECO:0000256" key="2">
    <source>
        <dbReference type="ARBA" id="ARBA00022679"/>
    </source>
</evidence>
<sequence>MQPLKKLDREQVAWLDRPGLKKLLQVLNEGDGVARLVGGCVRDSLMGRPIGDIDVACSLHPEETMGRLERAGIKVIPTGLKHGTITAVSKGEVVEVTALRQDVETYGRHADVAFTDDWLEDAKRRDLTVNAFYLDGDGTLYDPCNGWPDIEKRHVRFIGDATQRIREDALRILRFFRFAAQFDEATLDEEGLVACIAERELITGLSGERLAQEMRKLLSFSAAERILPVMAETGVLDKVLPDNVGTAAFLRFVRREKQLGLCSVVARLATLLPRDEVRSRAMARHLRLSGREITELAALALQHPELEGELTEKDLRRLLYRLGRNVVLFHLVIHGTAEQVSYARHYNIPSFPLQGRDLLKNGEEPGPELGQKLKKLEQIWEESDYTLGREDLLDIKE</sequence>
<evidence type="ECO:0000256" key="6">
    <source>
        <dbReference type="ARBA" id="ARBA00022741"/>
    </source>
</evidence>
<dbReference type="AlphaFoldDB" id="A0A501PHX6"/>
<evidence type="ECO:0000256" key="5">
    <source>
        <dbReference type="ARBA" id="ARBA00022723"/>
    </source>
</evidence>
<keyword evidence="2 8" id="KW-0808">Transferase</keyword>
<evidence type="ECO:0000313" key="12">
    <source>
        <dbReference type="Proteomes" id="UP000319148"/>
    </source>
</evidence>
<accession>A0A501PHX6</accession>
<name>A0A501PHX6_9PROT</name>
<keyword evidence="12" id="KW-1185">Reference proteome</keyword>
<dbReference type="PANTHER" id="PTHR46173">
    <property type="entry name" value="CCA TRNA NUCLEOTIDYLTRANSFERASE 1, MITOCHONDRIAL"/>
    <property type="match status" value="1"/>
</dbReference>
<dbReference type="Gene3D" id="3.30.460.10">
    <property type="entry name" value="Beta Polymerase, domain 2"/>
    <property type="match status" value="1"/>
</dbReference>
<keyword evidence="4" id="KW-0548">Nucleotidyltransferase</keyword>
<dbReference type="Pfam" id="PF01743">
    <property type="entry name" value="PolyA_pol"/>
    <property type="match status" value="1"/>
</dbReference>
<evidence type="ECO:0000256" key="3">
    <source>
        <dbReference type="ARBA" id="ARBA00022694"/>
    </source>
</evidence>
<dbReference type="GO" id="GO:0016779">
    <property type="term" value="F:nucleotidyltransferase activity"/>
    <property type="evidence" value="ECO:0007669"/>
    <property type="project" value="UniProtKB-KW"/>
</dbReference>
<keyword evidence="7" id="KW-0460">Magnesium</keyword>
<comment type="similarity">
    <text evidence="8">Belongs to the tRNA nucleotidyltransferase/poly(A) polymerase family.</text>
</comment>
<gene>
    <name evidence="11" type="ORF">FIV46_11685</name>
</gene>
<proteinExistence type="inferred from homology"/>
<dbReference type="CDD" id="cd05398">
    <property type="entry name" value="NT_ClassII-CCAase"/>
    <property type="match status" value="1"/>
</dbReference>
<dbReference type="EMBL" id="VFIY01000014">
    <property type="protein sequence ID" value="TPD59446.1"/>
    <property type="molecule type" value="Genomic_DNA"/>
</dbReference>
<dbReference type="Pfam" id="PF12627">
    <property type="entry name" value="PolyA_pol_RNAbd"/>
    <property type="match status" value="1"/>
</dbReference>
<dbReference type="InterPro" id="IPR050264">
    <property type="entry name" value="Bact_CCA-adding_enz_type3_sf"/>
</dbReference>
<dbReference type="Proteomes" id="UP000319148">
    <property type="component" value="Unassembled WGS sequence"/>
</dbReference>
<dbReference type="GO" id="GO:0046872">
    <property type="term" value="F:metal ion binding"/>
    <property type="evidence" value="ECO:0007669"/>
    <property type="project" value="UniProtKB-KW"/>
</dbReference>
<dbReference type="Gene3D" id="1.10.3090.10">
    <property type="entry name" value="cca-adding enzyme, domain 2"/>
    <property type="match status" value="1"/>
</dbReference>
<dbReference type="SUPFAM" id="SSF81891">
    <property type="entry name" value="Poly A polymerase C-terminal region-like"/>
    <property type="match status" value="1"/>
</dbReference>
<keyword evidence="5" id="KW-0479">Metal-binding</keyword>
<evidence type="ECO:0000256" key="1">
    <source>
        <dbReference type="ARBA" id="ARBA00001946"/>
    </source>
</evidence>
<dbReference type="GO" id="GO:0008033">
    <property type="term" value="P:tRNA processing"/>
    <property type="evidence" value="ECO:0007669"/>
    <property type="project" value="UniProtKB-KW"/>
</dbReference>
<protein>
    <submittedName>
        <fullName evidence="11">CCA tRNA nucleotidyltransferase</fullName>
    </submittedName>
</protein>
<evidence type="ECO:0000256" key="7">
    <source>
        <dbReference type="ARBA" id="ARBA00022842"/>
    </source>
</evidence>
<reference evidence="12" key="1">
    <citation type="submission" date="2019-06" db="EMBL/GenBank/DDBJ databases">
        <title>The complete genome of Emcibacter congregatus ZYLT.</title>
        <authorList>
            <person name="Zhao Z."/>
        </authorList>
    </citation>
    <scope>NUCLEOTIDE SEQUENCE [LARGE SCALE GENOMIC DNA]</scope>
    <source>
        <strain evidence="12">MCCC 1A06723</strain>
    </source>
</reference>
<dbReference type="GO" id="GO:0000166">
    <property type="term" value="F:nucleotide binding"/>
    <property type="evidence" value="ECO:0007669"/>
    <property type="project" value="UniProtKB-KW"/>
</dbReference>
<evidence type="ECO:0000313" key="11">
    <source>
        <dbReference type="EMBL" id="TPD59446.1"/>
    </source>
</evidence>
<dbReference type="InterPro" id="IPR002646">
    <property type="entry name" value="PolA_pol_head_dom"/>
</dbReference>
<keyword evidence="8" id="KW-0694">RNA-binding</keyword>
<organism evidence="11 12">
    <name type="scientific">Emcibacter nanhaiensis</name>
    <dbReference type="NCBI Taxonomy" id="1505037"/>
    <lineage>
        <taxon>Bacteria</taxon>
        <taxon>Pseudomonadati</taxon>
        <taxon>Pseudomonadota</taxon>
        <taxon>Alphaproteobacteria</taxon>
        <taxon>Emcibacterales</taxon>
        <taxon>Emcibacteraceae</taxon>
        <taxon>Emcibacter</taxon>
    </lineage>
</organism>
<evidence type="ECO:0000256" key="8">
    <source>
        <dbReference type="RuleBase" id="RU003953"/>
    </source>
</evidence>
<feature type="domain" description="tRNA nucleotidyltransferase/poly(A) polymerase RNA and SrmB- binding" evidence="10">
    <location>
        <begin position="187"/>
        <end position="242"/>
    </location>
</feature>
<dbReference type="GO" id="GO:0000049">
    <property type="term" value="F:tRNA binding"/>
    <property type="evidence" value="ECO:0007669"/>
    <property type="project" value="TreeGrafter"/>
</dbReference>